<accession>A0ACC0HBZ3</accession>
<protein>
    <submittedName>
        <fullName evidence="1">Uncharacterized protein</fullName>
    </submittedName>
</protein>
<dbReference type="EMBL" id="CM045762">
    <property type="protein sequence ID" value="KAI8010032.1"/>
    <property type="molecule type" value="Genomic_DNA"/>
</dbReference>
<evidence type="ECO:0000313" key="1">
    <source>
        <dbReference type="EMBL" id="KAI8010032.1"/>
    </source>
</evidence>
<reference evidence="1 2" key="1">
    <citation type="journal article" date="2022" name="Plant J.">
        <title>Chromosome-level genome of Camellia lanceoleosa provides a valuable resource for understanding genome evolution and self-incompatibility.</title>
        <authorList>
            <person name="Gong W."/>
            <person name="Xiao S."/>
            <person name="Wang L."/>
            <person name="Liao Z."/>
            <person name="Chang Y."/>
            <person name="Mo W."/>
            <person name="Hu G."/>
            <person name="Li W."/>
            <person name="Zhao G."/>
            <person name="Zhu H."/>
            <person name="Hu X."/>
            <person name="Ji K."/>
            <person name="Xiang X."/>
            <person name="Song Q."/>
            <person name="Yuan D."/>
            <person name="Jin S."/>
            <person name="Zhang L."/>
        </authorList>
    </citation>
    <scope>NUCLEOTIDE SEQUENCE [LARGE SCALE GENOMIC DNA]</scope>
    <source>
        <strain evidence="1">SQ_2022a</strain>
    </source>
</reference>
<gene>
    <name evidence="1" type="ORF">LOK49_LG06G02585</name>
</gene>
<proteinExistence type="predicted"/>
<name>A0ACC0HBZ3_9ERIC</name>
<organism evidence="1 2">
    <name type="scientific">Camellia lanceoleosa</name>
    <dbReference type="NCBI Taxonomy" id="1840588"/>
    <lineage>
        <taxon>Eukaryota</taxon>
        <taxon>Viridiplantae</taxon>
        <taxon>Streptophyta</taxon>
        <taxon>Embryophyta</taxon>
        <taxon>Tracheophyta</taxon>
        <taxon>Spermatophyta</taxon>
        <taxon>Magnoliopsida</taxon>
        <taxon>eudicotyledons</taxon>
        <taxon>Gunneridae</taxon>
        <taxon>Pentapetalae</taxon>
        <taxon>asterids</taxon>
        <taxon>Ericales</taxon>
        <taxon>Theaceae</taxon>
        <taxon>Camellia</taxon>
    </lineage>
</organism>
<sequence length="102" mass="11919">MADFFPHSAPLLRRIQRRRHPSPELANLSKEFFRIVTFSLFQEFVFLFLDWNFGMVRVYDRIKTTRRGEEESCEEASERRCDGCDCVVGLFCGDGLVDAFAD</sequence>
<keyword evidence="2" id="KW-1185">Reference proteome</keyword>
<evidence type="ECO:0000313" key="2">
    <source>
        <dbReference type="Proteomes" id="UP001060215"/>
    </source>
</evidence>
<dbReference type="Proteomes" id="UP001060215">
    <property type="component" value="Chromosome 5"/>
</dbReference>
<comment type="caution">
    <text evidence="1">The sequence shown here is derived from an EMBL/GenBank/DDBJ whole genome shotgun (WGS) entry which is preliminary data.</text>
</comment>